<dbReference type="EMBL" id="AYRZ02000008">
    <property type="protein sequence ID" value="PHT74961.1"/>
    <property type="molecule type" value="Genomic_DNA"/>
</dbReference>
<dbReference type="AlphaFoldDB" id="A0A2G2YZ92"/>
<proteinExistence type="predicted"/>
<organism evidence="1 2">
    <name type="scientific">Capsicum annuum</name>
    <name type="common">Capsicum pepper</name>
    <dbReference type="NCBI Taxonomy" id="4072"/>
    <lineage>
        <taxon>Eukaryota</taxon>
        <taxon>Viridiplantae</taxon>
        <taxon>Streptophyta</taxon>
        <taxon>Embryophyta</taxon>
        <taxon>Tracheophyta</taxon>
        <taxon>Spermatophyta</taxon>
        <taxon>Magnoliopsida</taxon>
        <taxon>eudicotyledons</taxon>
        <taxon>Gunneridae</taxon>
        <taxon>Pentapetalae</taxon>
        <taxon>asterids</taxon>
        <taxon>lamiids</taxon>
        <taxon>Solanales</taxon>
        <taxon>Solanaceae</taxon>
        <taxon>Solanoideae</taxon>
        <taxon>Capsiceae</taxon>
        <taxon>Capsicum</taxon>
    </lineage>
</organism>
<dbReference type="GO" id="GO:0003723">
    <property type="term" value="F:RNA binding"/>
    <property type="evidence" value="ECO:0000318"/>
    <property type="project" value="GO_Central"/>
</dbReference>
<evidence type="ECO:0008006" key="3">
    <source>
        <dbReference type="Google" id="ProtNLM"/>
    </source>
</evidence>
<reference evidence="1 2" key="1">
    <citation type="journal article" date="2014" name="Nat. Genet.">
        <title>Genome sequence of the hot pepper provides insights into the evolution of pungency in Capsicum species.</title>
        <authorList>
            <person name="Kim S."/>
            <person name="Park M."/>
            <person name="Yeom S.I."/>
            <person name="Kim Y.M."/>
            <person name="Lee J.M."/>
            <person name="Lee H.A."/>
            <person name="Seo E."/>
            <person name="Choi J."/>
            <person name="Cheong K."/>
            <person name="Kim K.T."/>
            <person name="Jung K."/>
            <person name="Lee G.W."/>
            <person name="Oh S.K."/>
            <person name="Bae C."/>
            <person name="Kim S.B."/>
            <person name="Lee H.Y."/>
            <person name="Kim S.Y."/>
            <person name="Kim M.S."/>
            <person name="Kang B.C."/>
            <person name="Jo Y.D."/>
            <person name="Yang H.B."/>
            <person name="Jeong H.J."/>
            <person name="Kang W.H."/>
            <person name="Kwon J.K."/>
            <person name="Shin C."/>
            <person name="Lim J.Y."/>
            <person name="Park J.H."/>
            <person name="Huh J.H."/>
            <person name="Kim J.S."/>
            <person name="Kim B.D."/>
            <person name="Cohen O."/>
            <person name="Paran I."/>
            <person name="Suh M.C."/>
            <person name="Lee S.B."/>
            <person name="Kim Y.K."/>
            <person name="Shin Y."/>
            <person name="Noh S.J."/>
            <person name="Park J."/>
            <person name="Seo Y.S."/>
            <person name="Kwon S.Y."/>
            <person name="Kim H.A."/>
            <person name="Park J.M."/>
            <person name="Kim H.J."/>
            <person name="Choi S.B."/>
            <person name="Bosland P.W."/>
            <person name="Reeves G."/>
            <person name="Jo S.H."/>
            <person name="Lee B.W."/>
            <person name="Cho H.T."/>
            <person name="Choi H.S."/>
            <person name="Lee M.S."/>
            <person name="Yu Y."/>
            <person name="Do Choi Y."/>
            <person name="Park B.S."/>
            <person name="van Deynze A."/>
            <person name="Ashrafi H."/>
            <person name="Hill T."/>
            <person name="Kim W.T."/>
            <person name="Pai H.S."/>
            <person name="Ahn H.K."/>
            <person name="Yeam I."/>
            <person name="Giovannoni J.J."/>
            <person name="Rose J.K."/>
            <person name="Sorensen I."/>
            <person name="Lee S.J."/>
            <person name="Kim R.W."/>
            <person name="Choi I.Y."/>
            <person name="Choi B.S."/>
            <person name="Lim J.S."/>
            <person name="Lee Y.H."/>
            <person name="Choi D."/>
        </authorList>
    </citation>
    <scope>NUCLEOTIDE SEQUENCE [LARGE SCALE GENOMIC DNA]</scope>
    <source>
        <strain evidence="2">cv. CM334</strain>
    </source>
</reference>
<dbReference type="Gramene" id="PHT74961">
    <property type="protein sequence ID" value="PHT74961"/>
    <property type="gene ID" value="T459_22238"/>
</dbReference>
<keyword evidence="2" id="KW-1185">Reference proteome</keyword>
<dbReference type="GO" id="GO:0045292">
    <property type="term" value="P:mRNA cis splicing, via spliceosome"/>
    <property type="evidence" value="ECO:0007669"/>
    <property type="project" value="InterPro"/>
</dbReference>
<dbReference type="Pfam" id="PF25432">
    <property type="entry name" value="FF_PRPF40A"/>
    <property type="match status" value="1"/>
</dbReference>
<comment type="caution">
    <text evidence="1">The sequence shown here is derived from an EMBL/GenBank/DDBJ whole genome shotgun (WGS) entry which is preliminary data.</text>
</comment>
<accession>A0A2G2YZ92</accession>
<dbReference type="GO" id="GO:0000398">
    <property type="term" value="P:mRNA splicing, via spliceosome"/>
    <property type="evidence" value="ECO:0000318"/>
    <property type="project" value="GO_Central"/>
</dbReference>
<dbReference type="PANTHER" id="PTHR11864">
    <property type="entry name" value="PRE-MRNA-PROCESSING PROTEIN PRP40"/>
    <property type="match status" value="1"/>
</dbReference>
<dbReference type="GO" id="GO:0005685">
    <property type="term" value="C:U1 snRNP"/>
    <property type="evidence" value="ECO:0000318"/>
    <property type="project" value="GO_Central"/>
</dbReference>
<reference evidence="1 2" key="2">
    <citation type="journal article" date="2017" name="Genome Biol.">
        <title>New reference genome sequences of hot pepper reveal the massive evolution of plant disease-resistance genes by retroduplication.</title>
        <authorList>
            <person name="Kim S."/>
            <person name="Park J."/>
            <person name="Yeom S.I."/>
            <person name="Kim Y.M."/>
            <person name="Seo E."/>
            <person name="Kim K.T."/>
            <person name="Kim M.S."/>
            <person name="Lee J.M."/>
            <person name="Cheong K."/>
            <person name="Shin H.S."/>
            <person name="Kim S.B."/>
            <person name="Han K."/>
            <person name="Lee J."/>
            <person name="Park M."/>
            <person name="Lee H.A."/>
            <person name="Lee H.Y."/>
            <person name="Lee Y."/>
            <person name="Oh S."/>
            <person name="Lee J.H."/>
            <person name="Choi E."/>
            <person name="Choi E."/>
            <person name="Lee S.E."/>
            <person name="Jeon J."/>
            <person name="Kim H."/>
            <person name="Choi G."/>
            <person name="Song H."/>
            <person name="Lee J."/>
            <person name="Lee S.C."/>
            <person name="Kwon J.K."/>
            <person name="Lee H.Y."/>
            <person name="Koo N."/>
            <person name="Hong Y."/>
            <person name="Kim R.W."/>
            <person name="Kang W.H."/>
            <person name="Huh J.H."/>
            <person name="Kang B.C."/>
            <person name="Yang T.J."/>
            <person name="Lee Y.H."/>
            <person name="Bennetzen J.L."/>
            <person name="Choi D."/>
        </authorList>
    </citation>
    <scope>NUCLEOTIDE SEQUENCE [LARGE SCALE GENOMIC DNA]</scope>
    <source>
        <strain evidence="2">cv. CM334</strain>
    </source>
</reference>
<name>A0A2G2YZ92_CAPAN</name>
<dbReference type="CDD" id="cd09272">
    <property type="entry name" value="RNase_HI_RT_Ty1"/>
    <property type="match status" value="1"/>
</dbReference>
<dbReference type="PANTHER" id="PTHR11864:SF32">
    <property type="entry name" value="PRE-MRNA-PROCESSING PROTEIN 40A-LIKE"/>
    <property type="match status" value="1"/>
</dbReference>
<evidence type="ECO:0000313" key="2">
    <source>
        <dbReference type="Proteomes" id="UP000222542"/>
    </source>
</evidence>
<dbReference type="InterPro" id="IPR039726">
    <property type="entry name" value="Prp40-like"/>
</dbReference>
<dbReference type="Proteomes" id="UP000222542">
    <property type="component" value="Unassembled WGS sequence"/>
</dbReference>
<dbReference type="STRING" id="4072.A0A2G2YZ92"/>
<protein>
    <recommendedName>
        <fullName evidence="3">FF domain-containing protein</fullName>
    </recommendedName>
</protein>
<evidence type="ECO:0000313" key="1">
    <source>
        <dbReference type="EMBL" id="PHT74961.1"/>
    </source>
</evidence>
<dbReference type="GO" id="GO:0071004">
    <property type="term" value="C:U2-type prespliceosome"/>
    <property type="evidence" value="ECO:0000318"/>
    <property type="project" value="GO_Central"/>
</dbReference>
<sequence length="333" mass="36837">MESKFIALDKVGEEVEWLQNFLEDILYSPKPVAPVCIHCDSQAAIGRAGSMMYNGKSHHIRQRHNTVRELLSSGIITVDYVKSKDNVLDPLAKRLSREGVERTSKGMGLRPRTSHHGVVVGDGVSCDGGMVVSTDTIASVADGGGRGADASDSGGDGVRRIFEVDDVLVVVSDVWKLMMCWWLLVVVLVPIDELVGSRDRPVAVDGGGYLDDKSQIKDAVRMAEIGLTSAWTLDDFKVSIAKYISSPPMSDTNLKFVFEELLERAREKEEKEAKKRKRLADEFYELLHASKEITASSKWEDCKSLFGDRQVASFAFTDLELVTRLQGPLENDN</sequence>
<gene>
    <name evidence="1" type="ORF">T459_22238</name>
</gene>